<dbReference type="EMBL" id="SDAM02001264">
    <property type="protein sequence ID" value="KAH6822540.1"/>
    <property type="molecule type" value="Genomic_DNA"/>
</dbReference>
<sequence>MLRSIIGSDMDLARLFTMQPEPTVYLVHDQNIEGTQPEPFTVHDVVTQPESSTHYPTNTQPDPYSYVPQFDCSVQPSFNPTDEDIERFGRSNWLSNNWWGSGSGKELQYEAEPAPNTDAAGGIAFYDATSTDYADGDSPFHDAQNNDVVVDDNGVVETDDDDDDEVDLDVQFEDEDEPFGTVFGSGFLSNSS</sequence>
<comment type="caution">
    <text evidence="1">The sequence shown here is derived from an EMBL/GenBank/DDBJ whole genome shotgun (WGS) entry which is preliminary data.</text>
</comment>
<proteinExistence type="predicted"/>
<organism evidence="1 2">
    <name type="scientific">Perilla frutescens var. hirtella</name>
    <name type="common">Perilla citriodora</name>
    <name type="synonym">Perilla setoyensis</name>
    <dbReference type="NCBI Taxonomy" id="608512"/>
    <lineage>
        <taxon>Eukaryota</taxon>
        <taxon>Viridiplantae</taxon>
        <taxon>Streptophyta</taxon>
        <taxon>Embryophyta</taxon>
        <taxon>Tracheophyta</taxon>
        <taxon>Spermatophyta</taxon>
        <taxon>Magnoliopsida</taxon>
        <taxon>eudicotyledons</taxon>
        <taxon>Gunneridae</taxon>
        <taxon>Pentapetalae</taxon>
        <taxon>asterids</taxon>
        <taxon>lamiids</taxon>
        <taxon>Lamiales</taxon>
        <taxon>Lamiaceae</taxon>
        <taxon>Nepetoideae</taxon>
        <taxon>Elsholtzieae</taxon>
        <taxon>Perilla</taxon>
    </lineage>
</organism>
<gene>
    <name evidence="1" type="ORF">C2S53_009017</name>
</gene>
<dbReference type="Proteomes" id="UP001190926">
    <property type="component" value="Unassembled WGS sequence"/>
</dbReference>
<dbReference type="AlphaFoldDB" id="A0AAD4IWN2"/>
<protein>
    <submittedName>
        <fullName evidence="1">Uncharacterized protein</fullName>
    </submittedName>
</protein>
<evidence type="ECO:0000313" key="1">
    <source>
        <dbReference type="EMBL" id="KAH6822540.1"/>
    </source>
</evidence>
<keyword evidence="2" id="KW-1185">Reference proteome</keyword>
<name>A0AAD4IWN2_PERFH</name>
<accession>A0AAD4IWN2</accession>
<evidence type="ECO:0000313" key="2">
    <source>
        <dbReference type="Proteomes" id="UP001190926"/>
    </source>
</evidence>
<reference evidence="1 2" key="1">
    <citation type="journal article" date="2021" name="Nat. Commun.">
        <title>Incipient diploidization of the medicinal plant Perilla within 10,000 years.</title>
        <authorList>
            <person name="Zhang Y."/>
            <person name="Shen Q."/>
            <person name="Leng L."/>
            <person name="Zhang D."/>
            <person name="Chen S."/>
            <person name="Shi Y."/>
            <person name="Ning Z."/>
            <person name="Chen S."/>
        </authorList>
    </citation>
    <scope>NUCLEOTIDE SEQUENCE [LARGE SCALE GENOMIC DNA]</scope>
    <source>
        <strain evidence="2">cv. PC099</strain>
    </source>
</reference>